<evidence type="ECO:0000313" key="9">
    <source>
        <dbReference type="EMBL" id="AIC47611.1"/>
    </source>
</evidence>
<proteinExistence type="inferred from homology"/>
<gene>
    <name evidence="9" type="ORF">Rhola_00008080</name>
</gene>
<comment type="pathway">
    <text evidence="2 8">One-carbon metabolism; tetrahydrofolate interconversion.</text>
</comment>
<comment type="catalytic activity">
    <reaction evidence="7">
        <text>(6S)-5-methyl-5,6,7,8-tetrahydrofolate + NAD(+) = (6R)-5,10-methylene-5,6,7,8-tetrahydrofolate + NADH + H(+)</text>
        <dbReference type="Rhea" id="RHEA:19821"/>
        <dbReference type="ChEBI" id="CHEBI:15378"/>
        <dbReference type="ChEBI" id="CHEBI:15636"/>
        <dbReference type="ChEBI" id="CHEBI:18608"/>
        <dbReference type="ChEBI" id="CHEBI:57540"/>
        <dbReference type="ChEBI" id="CHEBI:57945"/>
        <dbReference type="EC" id="1.5.1.54"/>
    </reaction>
    <physiologicalReaction direction="right-to-left" evidence="7">
        <dbReference type="Rhea" id="RHEA:19823"/>
    </physiologicalReaction>
</comment>
<dbReference type="GO" id="GO:0035999">
    <property type="term" value="P:tetrahydrofolate interconversion"/>
    <property type="evidence" value="ECO:0007669"/>
    <property type="project" value="UniProtKB-UniPathway"/>
</dbReference>
<dbReference type="PANTHER" id="PTHR45754:SF3">
    <property type="entry name" value="METHYLENETETRAHYDROFOLATE REDUCTASE (NADPH)"/>
    <property type="match status" value="1"/>
</dbReference>
<protein>
    <recommendedName>
        <fullName evidence="8">Methylenetetrahydrofolate reductase</fullName>
    </recommendedName>
</protein>
<evidence type="ECO:0000256" key="1">
    <source>
        <dbReference type="ARBA" id="ARBA00001974"/>
    </source>
</evidence>
<evidence type="ECO:0000256" key="2">
    <source>
        <dbReference type="ARBA" id="ARBA00004777"/>
    </source>
</evidence>
<evidence type="ECO:0000256" key="3">
    <source>
        <dbReference type="ARBA" id="ARBA00006743"/>
    </source>
</evidence>
<dbReference type="UniPathway" id="UPA00193"/>
<evidence type="ECO:0000256" key="4">
    <source>
        <dbReference type="ARBA" id="ARBA00022630"/>
    </source>
</evidence>
<dbReference type="Proteomes" id="UP000067708">
    <property type="component" value="Chromosome"/>
</dbReference>
<dbReference type="GO" id="GO:0071949">
    <property type="term" value="F:FAD binding"/>
    <property type="evidence" value="ECO:0007669"/>
    <property type="project" value="TreeGrafter"/>
</dbReference>
<dbReference type="AlphaFoldDB" id="A0A060JCN6"/>
<dbReference type="RefSeq" id="WP_084321383.1">
    <property type="nucleotide sequence ID" value="NZ_CP007490.1"/>
</dbReference>
<comment type="cofactor">
    <cofactor evidence="1 8">
        <name>FAD</name>
        <dbReference type="ChEBI" id="CHEBI:57692"/>
    </cofactor>
</comment>
<keyword evidence="4 8" id="KW-0285">Flavoprotein</keyword>
<comment type="similarity">
    <text evidence="3 8">Belongs to the methylenetetrahydrofolate reductase family.</text>
</comment>
<evidence type="ECO:0000256" key="5">
    <source>
        <dbReference type="ARBA" id="ARBA00022827"/>
    </source>
</evidence>
<dbReference type="Pfam" id="PF02219">
    <property type="entry name" value="MTHFR"/>
    <property type="match status" value="1"/>
</dbReference>
<evidence type="ECO:0000313" key="10">
    <source>
        <dbReference type="Proteomes" id="UP000067708"/>
    </source>
</evidence>
<dbReference type="GO" id="GO:0106312">
    <property type="term" value="F:methylenetetrahydrofolate reductase (NADH) activity"/>
    <property type="evidence" value="ECO:0007669"/>
    <property type="project" value="UniProtKB-EC"/>
</dbReference>
<dbReference type="OrthoDB" id="9812555at2"/>
<dbReference type="HOGENOM" id="CLU_025841_0_1_11"/>
<evidence type="ECO:0000256" key="6">
    <source>
        <dbReference type="ARBA" id="ARBA00023002"/>
    </source>
</evidence>
<organism evidence="9 10">
    <name type="scientific">Rhodoluna lacicola</name>
    <dbReference type="NCBI Taxonomy" id="529884"/>
    <lineage>
        <taxon>Bacteria</taxon>
        <taxon>Bacillati</taxon>
        <taxon>Actinomycetota</taxon>
        <taxon>Actinomycetes</taxon>
        <taxon>Micrococcales</taxon>
        <taxon>Microbacteriaceae</taxon>
        <taxon>Luna cluster</taxon>
        <taxon>Luna-1 subcluster</taxon>
        <taxon>Rhodoluna</taxon>
    </lineage>
</organism>
<sequence>MAETSLLRKSDLNSLSFGNISEISAARRNGAEPTLSFEFFPPKDEVGEANLWNAFEKLLEVSPDYVSVTYGAGGSNRERSLAVVERMSKQVLTIGHLTCVGATKSSTLEIVKFFEQVGVGAILALRGDSPKDDPDALSKGELKTALELVDLVREATDLEVGVAAFPEVHPESPNMEHDSRVLALKQASGAKFAVTQLFFSVQAYTDLVASAQAAGASLPIVPGVMPISNAKQIVRMAELSGAAIPDELLAKFDQAEDEDQAREIGMAYSTQLAKDLVAAGAPGIHIFTLNHHAAALELARGAGLCR</sequence>
<evidence type="ECO:0000256" key="7">
    <source>
        <dbReference type="ARBA" id="ARBA00048628"/>
    </source>
</evidence>
<accession>A0A060JCN6</accession>
<keyword evidence="6 8" id="KW-0560">Oxidoreductase</keyword>
<dbReference type="GO" id="GO:0009086">
    <property type="term" value="P:methionine biosynthetic process"/>
    <property type="evidence" value="ECO:0007669"/>
    <property type="project" value="TreeGrafter"/>
</dbReference>
<dbReference type="KEGG" id="rla:Rhola_00008080"/>
<dbReference type="PANTHER" id="PTHR45754">
    <property type="entry name" value="METHYLENETETRAHYDROFOLATE REDUCTASE"/>
    <property type="match status" value="1"/>
</dbReference>
<evidence type="ECO:0000256" key="8">
    <source>
        <dbReference type="RuleBase" id="RU003862"/>
    </source>
</evidence>
<dbReference type="STRING" id="529884.Rhola_00008080"/>
<dbReference type="eggNOG" id="COG0685">
    <property type="taxonomic scope" value="Bacteria"/>
</dbReference>
<reference evidence="9 10" key="1">
    <citation type="journal article" date="2014" name="Int. J. Syst. Evol. Microbiol.">
        <title>Rhodoluna lacicola gen. nov., sp. nov., a planktonic freshwater bacterium with stream-lined genome.</title>
        <authorList>
            <person name="Hahn M."/>
            <person name="Schmidt J."/>
            <person name="Taipale S.J."/>
            <person name="Doolittle W.F."/>
            <person name="Koll U."/>
        </authorList>
    </citation>
    <scope>NUCLEOTIDE SEQUENCE [LARGE SCALE GENOMIC DNA]</scope>
    <source>
        <strain evidence="9 10">MWH-Ta8</strain>
    </source>
</reference>
<dbReference type="GO" id="GO:0005829">
    <property type="term" value="C:cytosol"/>
    <property type="evidence" value="ECO:0007669"/>
    <property type="project" value="TreeGrafter"/>
</dbReference>
<dbReference type="CDD" id="cd00537">
    <property type="entry name" value="MTHFR"/>
    <property type="match status" value="1"/>
</dbReference>
<dbReference type="EMBL" id="CP007490">
    <property type="protein sequence ID" value="AIC47611.1"/>
    <property type="molecule type" value="Genomic_DNA"/>
</dbReference>
<dbReference type="PATRIC" id="fig|529884.3.peg.771"/>
<dbReference type="Gene3D" id="3.20.20.220">
    <property type="match status" value="1"/>
</dbReference>
<dbReference type="InterPro" id="IPR003171">
    <property type="entry name" value="Mehydrof_redctse-like"/>
</dbReference>
<dbReference type="SUPFAM" id="SSF51730">
    <property type="entry name" value="FAD-linked oxidoreductase"/>
    <property type="match status" value="1"/>
</dbReference>
<keyword evidence="10" id="KW-1185">Reference proteome</keyword>
<keyword evidence="5 8" id="KW-0274">FAD</keyword>
<dbReference type="InterPro" id="IPR029041">
    <property type="entry name" value="FAD-linked_oxidoreductase-like"/>
</dbReference>
<name>A0A060JCN6_9MICO</name>